<evidence type="ECO:0000313" key="9">
    <source>
        <dbReference type="EMBL" id="CUQ66326.1"/>
    </source>
</evidence>
<dbReference type="OrthoDB" id="9783569at2"/>
<keyword evidence="5 7" id="KW-1133">Transmembrane helix</keyword>
<dbReference type="GO" id="GO:0005886">
    <property type="term" value="C:plasma membrane"/>
    <property type="evidence" value="ECO:0007669"/>
    <property type="project" value="UniProtKB-SubCell"/>
</dbReference>
<proteinExistence type="inferred from homology"/>
<evidence type="ECO:0000256" key="4">
    <source>
        <dbReference type="ARBA" id="ARBA00022692"/>
    </source>
</evidence>
<name>A0A0S4KV60_9BACT</name>
<keyword evidence="6 7" id="KW-0472">Membrane</keyword>
<feature type="transmembrane region" description="Helical" evidence="7">
    <location>
        <begin position="41"/>
        <end position="59"/>
    </location>
</feature>
<dbReference type="Pfam" id="PF03350">
    <property type="entry name" value="UPF0114"/>
    <property type="match status" value="1"/>
</dbReference>
<feature type="transmembrane region" description="Helical" evidence="7">
    <location>
        <begin position="163"/>
        <end position="182"/>
    </location>
</feature>
<dbReference type="Proteomes" id="UP000066284">
    <property type="component" value="Chromosome 1"/>
</dbReference>
<sequence>MADDSITPIQERTQERAAPPPPVPLSRAEHWFEVVVFASRWIQAPLYAGLIVAELLYAYKFLVELWEMATHIHKMDETVFMLGVLGLIDVTMVANLLTMVVIGGYATFVSKLDLETHPDRPDWLSHVDPGTIKVKLAASLIGISSIHLLKAFVDVANENPEHIKWKIFIHLTFLGSAILLAWTDKIMQKDKNHAAEN</sequence>
<evidence type="ECO:0000256" key="5">
    <source>
        <dbReference type="ARBA" id="ARBA00022989"/>
    </source>
</evidence>
<dbReference type="AlphaFoldDB" id="A0A0S4KV60"/>
<keyword evidence="4 7" id="KW-0812">Transmembrane</keyword>
<dbReference type="InterPro" id="IPR020761">
    <property type="entry name" value="UPF0114_bac"/>
</dbReference>
<dbReference type="PANTHER" id="PTHR38596:SF1">
    <property type="entry name" value="UPF0114 PROTEIN YQHA"/>
    <property type="match status" value="1"/>
</dbReference>
<evidence type="ECO:0000256" key="1">
    <source>
        <dbReference type="ARBA" id="ARBA00004651"/>
    </source>
</evidence>
<dbReference type="RefSeq" id="WP_082633615.1">
    <property type="nucleotide sequence ID" value="NZ_LN885086.1"/>
</dbReference>
<dbReference type="InterPro" id="IPR005134">
    <property type="entry name" value="UPF0114"/>
</dbReference>
<reference evidence="10" key="1">
    <citation type="submission" date="2015-09" db="EMBL/GenBank/DDBJ databases">
        <authorList>
            <person name="Daims H."/>
        </authorList>
    </citation>
    <scope>NUCLEOTIDE SEQUENCE [LARGE SCALE GENOMIC DNA]</scope>
</reference>
<gene>
    <name evidence="9" type="ORF">NITINOP_1351</name>
</gene>
<dbReference type="KEGG" id="nio:NITINOP_1351"/>
<keyword evidence="10" id="KW-1185">Reference proteome</keyword>
<dbReference type="HAMAP" id="MF_00143">
    <property type="entry name" value="UPF0114"/>
    <property type="match status" value="1"/>
</dbReference>
<dbReference type="STRING" id="1715989.NITINOP_1351"/>
<protein>
    <recommendedName>
        <fullName evidence="7">UPF0114 protein NITINOP_1351</fullName>
    </recommendedName>
</protein>
<comment type="subcellular location">
    <subcellularLocation>
        <location evidence="1 7">Cell membrane</location>
        <topology evidence="1 7">Multi-pass membrane protein</topology>
    </subcellularLocation>
</comment>
<evidence type="ECO:0000256" key="3">
    <source>
        <dbReference type="ARBA" id="ARBA00022475"/>
    </source>
</evidence>
<evidence type="ECO:0000256" key="6">
    <source>
        <dbReference type="ARBA" id="ARBA00023136"/>
    </source>
</evidence>
<evidence type="ECO:0000256" key="2">
    <source>
        <dbReference type="ARBA" id="ARBA00005774"/>
    </source>
</evidence>
<organism evidence="9 10">
    <name type="scientific">Candidatus Nitrospira inopinata</name>
    <dbReference type="NCBI Taxonomy" id="1715989"/>
    <lineage>
        <taxon>Bacteria</taxon>
        <taxon>Pseudomonadati</taxon>
        <taxon>Nitrospirota</taxon>
        <taxon>Nitrospiria</taxon>
        <taxon>Nitrospirales</taxon>
        <taxon>Nitrospiraceae</taxon>
        <taxon>Nitrospira</taxon>
    </lineage>
</organism>
<evidence type="ECO:0000256" key="8">
    <source>
        <dbReference type="SAM" id="MobiDB-lite"/>
    </source>
</evidence>
<evidence type="ECO:0000256" key="7">
    <source>
        <dbReference type="HAMAP-Rule" id="MF_00143"/>
    </source>
</evidence>
<keyword evidence="3 7" id="KW-1003">Cell membrane</keyword>
<comment type="similarity">
    <text evidence="2 7">Belongs to the UPF0114 family.</text>
</comment>
<accession>A0A0S4KV60</accession>
<evidence type="ECO:0000313" key="10">
    <source>
        <dbReference type="Proteomes" id="UP000066284"/>
    </source>
</evidence>
<feature type="region of interest" description="Disordered" evidence="8">
    <location>
        <begin position="1"/>
        <end position="22"/>
    </location>
</feature>
<feature type="transmembrane region" description="Helical" evidence="7">
    <location>
        <begin position="79"/>
        <end position="106"/>
    </location>
</feature>
<dbReference type="NCBIfam" id="TIGR00645">
    <property type="entry name" value="HI0507"/>
    <property type="match status" value="1"/>
</dbReference>
<dbReference type="EMBL" id="LN885086">
    <property type="protein sequence ID" value="CUQ66326.1"/>
    <property type="molecule type" value="Genomic_DNA"/>
</dbReference>
<dbReference type="PANTHER" id="PTHR38596">
    <property type="entry name" value="UPF0114 PROTEIN YQHA"/>
    <property type="match status" value="1"/>
</dbReference>